<evidence type="ECO:0000256" key="4">
    <source>
        <dbReference type="ARBA" id="ARBA00022679"/>
    </source>
</evidence>
<evidence type="ECO:0000256" key="3">
    <source>
        <dbReference type="ARBA" id="ARBA00022603"/>
    </source>
</evidence>
<dbReference type="Pfam" id="PF01795">
    <property type="entry name" value="Methyltransf_5"/>
    <property type="match status" value="1"/>
</dbReference>
<comment type="caution">
    <text evidence="7">The sequence shown here is derived from an EMBL/GenBank/DDBJ whole genome shotgun (WGS) entry which is preliminary data.</text>
</comment>
<keyword evidence="5 6" id="KW-0949">S-adenosyl-L-methionine</keyword>
<comment type="catalytic activity">
    <reaction evidence="6">
        <text>cytidine(1402) in 16S rRNA + S-adenosyl-L-methionine = N(4)-methylcytidine(1402) in 16S rRNA + S-adenosyl-L-homocysteine + H(+)</text>
        <dbReference type="Rhea" id="RHEA:42928"/>
        <dbReference type="Rhea" id="RHEA-COMP:10286"/>
        <dbReference type="Rhea" id="RHEA-COMP:10287"/>
        <dbReference type="ChEBI" id="CHEBI:15378"/>
        <dbReference type="ChEBI" id="CHEBI:57856"/>
        <dbReference type="ChEBI" id="CHEBI:59789"/>
        <dbReference type="ChEBI" id="CHEBI:74506"/>
        <dbReference type="ChEBI" id="CHEBI:82748"/>
        <dbReference type="EC" id="2.1.1.199"/>
    </reaction>
</comment>
<dbReference type="SUPFAM" id="SSF53335">
    <property type="entry name" value="S-adenosyl-L-methionine-dependent methyltransferases"/>
    <property type="match status" value="1"/>
</dbReference>
<dbReference type="Proteomes" id="UP000178302">
    <property type="component" value="Unassembled WGS sequence"/>
</dbReference>
<evidence type="ECO:0000256" key="5">
    <source>
        <dbReference type="ARBA" id="ARBA00022691"/>
    </source>
</evidence>
<evidence type="ECO:0000313" key="7">
    <source>
        <dbReference type="EMBL" id="OHA13013.1"/>
    </source>
</evidence>
<evidence type="ECO:0000256" key="1">
    <source>
        <dbReference type="ARBA" id="ARBA00010396"/>
    </source>
</evidence>
<sequence>MSHVPVLSKEITHLLNLKRGDIVIDATADGGGHTQILSESVGEKGIVVAIDQDEEMITNLKKKFENHIYRGQIKLACENFKNIDSVLRSLGINEADAVLFDLGMSSLQLENSGRGFSFLKAEEPLLMTYKSNPDSEDLTARDILNNWGDEKIAEIFKNFGEERFYKRIAGAAVAARKEKPFYKVGDLVEVIRKNVPEFYIHQRIHFATRVFQALRIAVNNELEALKEGLKNSFKILKPQGRLLVISFHSLEDRIVKEFLKNEKQAKKATVSASKPIRSSFDEIAKNPRSRSAKLRACVKL</sequence>
<organism evidence="7 8">
    <name type="scientific">Candidatus Tagabacteria bacterium RIFCSPLOWO2_01_FULL_39_11</name>
    <dbReference type="NCBI Taxonomy" id="1802295"/>
    <lineage>
        <taxon>Bacteria</taxon>
        <taxon>Candidatus Tagaibacteriota</taxon>
    </lineage>
</organism>
<dbReference type="InterPro" id="IPR029063">
    <property type="entry name" value="SAM-dependent_MTases_sf"/>
</dbReference>
<dbReference type="AlphaFoldDB" id="A0A1G2LN57"/>
<feature type="binding site" evidence="6">
    <location>
        <position position="51"/>
    </location>
    <ligand>
        <name>S-adenosyl-L-methionine</name>
        <dbReference type="ChEBI" id="CHEBI:59789"/>
    </ligand>
</feature>
<reference evidence="7 8" key="1">
    <citation type="journal article" date="2016" name="Nat. Commun.">
        <title>Thousands of microbial genomes shed light on interconnected biogeochemical processes in an aquifer system.</title>
        <authorList>
            <person name="Anantharaman K."/>
            <person name="Brown C.T."/>
            <person name="Hug L.A."/>
            <person name="Sharon I."/>
            <person name="Castelle C.J."/>
            <person name="Probst A.J."/>
            <person name="Thomas B.C."/>
            <person name="Singh A."/>
            <person name="Wilkins M.J."/>
            <person name="Karaoz U."/>
            <person name="Brodie E.L."/>
            <person name="Williams K.H."/>
            <person name="Hubbard S.S."/>
            <person name="Banfield J.F."/>
        </authorList>
    </citation>
    <scope>NUCLEOTIDE SEQUENCE [LARGE SCALE GENOMIC DNA]</scope>
</reference>
<dbReference type="InterPro" id="IPR023397">
    <property type="entry name" value="SAM-dep_MeTrfase_MraW_recog"/>
</dbReference>
<keyword evidence="6" id="KW-0963">Cytoplasm</keyword>
<dbReference type="GO" id="GO:0070475">
    <property type="term" value="P:rRNA base methylation"/>
    <property type="evidence" value="ECO:0007669"/>
    <property type="project" value="UniProtKB-UniRule"/>
</dbReference>
<evidence type="ECO:0000256" key="6">
    <source>
        <dbReference type="HAMAP-Rule" id="MF_01007"/>
    </source>
</evidence>
<dbReference type="PANTHER" id="PTHR11265">
    <property type="entry name" value="S-ADENOSYL-METHYLTRANSFERASE MRAW"/>
    <property type="match status" value="1"/>
</dbReference>
<dbReference type="PIRSF" id="PIRSF004486">
    <property type="entry name" value="MraW"/>
    <property type="match status" value="1"/>
</dbReference>
<evidence type="ECO:0000313" key="8">
    <source>
        <dbReference type="Proteomes" id="UP000178302"/>
    </source>
</evidence>
<comment type="similarity">
    <text evidence="1 6">Belongs to the methyltransferase superfamily. RsmH family.</text>
</comment>
<feature type="binding site" evidence="6">
    <location>
        <position position="108"/>
    </location>
    <ligand>
        <name>S-adenosyl-L-methionine</name>
        <dbReference type="ChEBI" id="CHEBI:59789"/>
    </ligand>
</feature>
<comment type="function">
    <text evidence="6">Specifically methylates the N4 position of cytidine in position 1402 (C1402) of 16S rRNA.</text>
</comment>
<accession>A0A1G2LN57</accession>
<dbReference type="SUPFAM" id="SSF81799">
    <property type="entry name" value="Putative methyltransferase TM0872, insert domain"/>
    <property type="match status" value="1"/>
</dbReference>
<feature type="binding site" evidence="6">
    <location>
        <position position="80"/>
    </location>
    <ligand>
        <name>S-adenosyl-L-methionine</name>
        <dbReference type="ChEBI" id="CHEBI:59789"/>
    </ligand>
</feature>
<proteinExistence type="inferred from homology"/>
<comment type="subcellular location">
    <subcellularLocation>
        <location evidence="6">Cytoplasm</location>
    </subcellularLocation>
</comment>
<name>A0A1G2LN57_9BACT</name>
<gene>
    <name evidence="6" type="primary">rsmH</name>
    <name evidence="7" type="ORF">A2909_00585</name>
</gene>
<dbReference type="Gene3D" id="1.10.150.170">
    <property type="entry name" value="Putative methyltransferase TM0872, insert domain"/>
    <property type="match status" value="1"/>
</dbReference>
<dbReference type="GO" id="GO:0005737">
    <property type="term" value="C:cytoplasm"/>
    <property type="evidence" value="ECO:0007669"/>
    <property type="project" value="UniProtKB-SubCell"/>
</dbReference>
<keyword evidence="4 6" id="KW-0808">Transferase</keyword>
<dbReference type="PANTHER" id="PTHR11265:SF0">
    <property type="entry name" value="12S RRNA N4-METHYLCYTIDINE METHYLTRANSFERASE"/>
    <property type="match status" value="1"/>
</dbReference>
<evidence type="ECO:0000256" key="2">
    <source>
        <dbReference type="ARBA" id="ARBA00022552"/>
    </source>
</evidence>
<keyword evidence="3 6" id="KW-0489">Methyltransferase</keyword>
<feature type="binding site" evidence="6">
    <location>
        <begin position="31"/>
        <end position="33"/>
    </location>
    <ligand>
        <name>S-adenosyl-L-methionine</name>
        <dbReference type="ChEBI" id="CHEBI:59789"/>
    </ligand>
</feature>
<dbReference type="InterPro" id="IPR002903">
    <property type="entry name" value="RsmH"/>
</dbReference>
<dbReference type="EMBL" id="MHQZ01000043">
    <property type="protein sequence ID" value="OHA13013.1"/>
    <property type="molecule type" value="Genomic_DNA"/>
</dbReference>
<feature type="binding site" evidence="6">
    <location>
        <position position="101"/>
    </location>
    <ligand>
        <name>S-adenosyl-L-methionine</name>
        <dbReference type="ChEBI" id="CHEBI:59789"/>
    </ligand>
</feature>
<dbReference type="GO" id="GO:0071424">
    <property type="term" value="F:rRNA (cytosine-N4-)-methyltransferase activity"/>
    <property type="evidence" value="ECO:0007669"/>
    <property type="project" value="UniProtKB-UniRule"/>
</dbReference>
<dbReference type="EC" id="2.1.1.199" evidence="6"/>
<protein>
    <recommendedName>
        <fullName evidence="6">Ribosomal RNA small subunit methyltransferase H</fullName>
        <ecNumber evidence="6">2.1.1.199</ecNumber>
    </recommendedName>
    <alternativeName>
        <fullName evidence="6">16S rRNA m(4)C1402 methyltransferase</fullName>
    </alternativeName>
    <alternativeName>
        <fullName evidence="6">rRNA (cytosine-N(4)-)-methyltransferase RsmH</fullName>
    </alternativeName>
</protein>
<dbReference type="Gene3D" id="3.40.50.150">
    <property type="entry name" value="Vaccinia Virus protein VP39"/>
    <property type="match status" value="1"/>
</dbReference>
<dbReference type="HAMAP" id="MF_01007">
    <property type="entry name" value="16SrRNA_methyltr_H"/>
    <property type="match status" value="1"/>
</dbReference>
<keyword evidence="2 6" id="KW-0698">rRNA processing</keyword>
<dbReference type="NCBIfam" id="TIGR00006">
    <property type="entry name" value="16S rRNA (cytosine(1402)-N(4))-methyltransferase RsmH"/>
    <property type="match status" value="1"/>
</dbReference>